<dbReference type="SUPFAM" id="SSF48403">
    <property type="entry name" value="Ankyrin repeat"/>
    <property type="match status" value="1"/>
</dbReference>
<proteinExistence type="predicted"/>
<name>A0A1V6T6C4_9EURO</name>
<dbReference type="Gene3D" id="1.25.40.20">
    <property type="entry name" value="Ankyrin repeat-containing domain"/>
    <property type="match status" value="1"/>
</dbReference>
<dbReference type="EMBL" id="MLKD01000011">
    <property type="protein sequence ID" value="OQE21898.1"/>
    <property type="molecule type" value="Genomic_DNA"/>
</dbReference>
<dbReference type="Proteomes" id="UP000191285">
    <property type="component" value="Unassembled WGS sequence"/>
</dbReference>
<evidence type="ECO:0000313" key="3">
    <source>
        <dbReference type="Proteomes" id="UP000191285"/>
    </source>
</evidence>
<organism evidence="2 3">
    <name type="scientific">Penicillium steckii</name>
    <dbReference type="NCBI Taxonomy" id="303698"/>
    <lineage>
        <taxon>Eukaryota</taxon>
        <taxon>Fungi</taxon>
        <taxon>Dikarya</taxon>
        <taxon>Ascomycota</taxon>
        <taxon>Pezizomycotina</taxon>
        <taxon>Eurotiomycetes</taxon>
        <taxon>Eurotiomycetidae</taxon>
        <taxon>Eurotiales</taxon>
        <taxon>Aspergillaceae</taxon>
        <taxon>Penicillium</taxon>
    </lineage>
</organism>
<dbReference type="OrthoDB" id="626167at2759"/>
<dbReference type="InterPro" id="IPR036770">
    <property type="entry name" value="Ankyrin_rpt-contain_sf"/>
</dbReference>
<evidence type="ECO:0000313" key="2">
    <source>
        <dbReference type="EMBL" id="OQE21898.1"/>
    </source>
</evidence>
<feature type="transmembrane region" description="Helical" evidence="1">
    <location>
        <begin position="724"/>
        <end position="744"/>
    </location>
</feature>
<feature type="transmembrane region" description="Helical" evidence="1">
    <location>
        <begin position="670"/>
        <end position="689"/>
    </location>
</feature>
<protein>
    <submittedName>
        <fullName evidence="2">Uncharacterized protein</fullName>
    </submittedName>
</protein>
<reference evidence="3" key="1">
    <citation type="journal article" date="2017" name="Nat. Microbiol.">
        <title>Global analysis of biosynthetic gene clusters reveals vast potential of secondary metabolite production in Penicillium species.</title>
        <authorList>
            <person name="Nielsen J.C."/>
            <person name="Grijseels S."/>
            <person name="Prigent S."/>
            <person name="Ji B."/>
            <person name="Dainat J."/>
            <person name="Nielsen K.F."/>
            <person name="Frisvad J.C."/>
            <person name="Workman M."/>
            <person name="Nielsen J."/>
        </authorList>
    </citation>
    <scope>NUCLEOTIDE SEQUENCE [LARGE SCALE GENOMIC DNA]</scope>
    <source>
        <strain evidence="3">IBT 24891</strain>
    </source>
</reference>
<evidence type="ECO:0000256" key="1">
    <source>
        <dbReference type="SAM" id="Phobius"/>
    </source>
</evidence>
<feature type="transmembrane region" description="Helical" evidence="1">
    <location>
        <begin position="633"/>
        <end position="658"/>
    </location>
</feature>
<comment type="caution">
    <text evidence="2">The sequence shown here is derived from an EMBL/GenBank/DDBJ whole genome shotgun (WGS) entry which is preliminary data.</text>
</comment>
<dbReference type="AlphaFoldDB" id="A0A1V6T6C4"/>
<keyword evidence="1" id="KW-0812">Transmembrane</keyword>
<keyword evidence="1" id="KW-1133">Transmembrane helix</keyword>
<gene>
    <name evidence="2" type="ORF">PENSTE_c011G07402</name>
</gene>
<keyword evidence="3" id="KW-1185">Reference proteome</keyword>
<accession>A0A1V6T6C4</accession>
<sequence length="820" mass="93492">MTACSMGNLRAALALIECGCEVNMLNNYGETCLHYIWRFCDEDAKCLLRVLARSQINFQAIAPMQRVHYDGKTVNRPILETNPLPILHGMAIERVAARGRTVLLNEFLSLGPPINPPNGNLIRRMILWTSLLNFPETRRLLVHYGEGGQPSEAWTRAPINPRLPNIEKTAWENGGYKKDYMGAVAHGWLSSKGLGWSTPESFWRVCCHGRRWVGNLQDTMKEIAKSSDKQFSHFDDTLRHALNDRRPEFCLAFLTMYVDHPFPGYNNEQHGYETYQDEHVSFCCFLILKSRTERVIMVDRILFDNDTTLLQRSIIDGDRRMFQILGYLEASLMRPWSEVEPRAHKKGRDTTIWTTGTRKYLNCYSLLALHSKDIWFACEFHRLGVSHDHLSPQNSPNPSLKRHWKRHKYWPPLLHSLDQGFYLLAAFLLAHGACLEEQVDSVTTVFDRALSPTSLSLGTAYFMFCRGGQYVEPNGNTSPINTSLLPSRLFEEAGGYNILGLLAAKRDCIPAFSNVWIEMPNMFPDAGIIGSLNDGNHPDRSCSLLEMAMAGYPCTWYDMFLCRNLPDCNRASRNPPSKERARIIIETLAHYERTVQAHKPTLRDLFLWNEYSLLPSDHELAKRLHILGFRHSALCFIEIQILGPLILLLVFLICCFLLKHYDELGPQRIWLAYLTGGIPLYVCLLVSFIERPYLSERLVLVAAGLGYIAIILGAPYHVVHKLLVIFQLTVCAVAFVASVGLSVVSRRVFERSLIAVLLGRSPYTGYLPRQYLDGFRTLFNSRPSTLTLICRTRDSIIQWASSSLRSIRGQAPRDTDQHHV</sequence>
<keyword evidence="1" id="KW-0472">Membrane</keyword>
<feature type="transmembrane region" description="Helical" evidence="1">
    <location>
        <begin position="698"/>
        <end position="718"/>
    </location>
</feature>